<reference evidence="5" key="1">
    <citation type="submission" date="2020-05" db="EMBL/GenBank/DDBJ databases">
        <authorList>
            <person name="Chiriac C."/>
            <person name="Salcher M."/>
            <person name="Ghai R."/>
            <person name="Kavagutti S V."/>
        </authorList>
    </citation>
    <scope>NUCLEOTIDE SEQUENCE</scope>
</reference>
<dbReference type="PRINTS" id="PR00133">
    <property type="entry name" value="GLHYDRLASE3"/>
</dbReference>
<organism evidence="5">
    <name type="scientific">freshwater metagenome</name>
    <dbReference type="NCBI Taxonomy" id="449393"/>
    <lineage>
        <taxon>unclassified sequences</taxon>
        <taxon>metagenomes</taxon>
        <taxon>ecological metagenomes</taxon>
    </lineage>
</organism>
<dbReference type="InterPro" id="IPR026891">
    <property type="entry name" value="Fn3-like"/>
</dbReference>
<dbReference type="InterPro" id="IPR036962">
    <property type="entry name" value="Glyco_hydro_3_N_sf"/>
</dbReference>
<dbReference type="InterPro" id="IPR017853">
    <property type="entry name" value="GH"/>
</dbReference>
<feature type="region of interest" description="Disordered" evidence="3">
    <location>
        <begin position="458"/>
        <end position="485"/>
    </location>
</feature>
<dbReference type="SMART" id="SM01217">
    <property type="entry name" value="Fn3_like"/>
    <property type="match status" value="1"/>
</dbReference>
<dbReference type="Pfam" id="PF01915">
    <property type="entry name" value="Glyco_hydro_3_C"/>
    <property type="match status" value="1"/>
</dbReference>
<evidence type="ECO:0000256" key="1">
    <source>
        <dbReference type="ARBA" id="ARBA00005336"/>
    </source>
</evidence>
<name>A0A6J6EM85_9ZZZZ</name>
<dbReference type="Gene3D" id="3.40.50.1700">
    <property type="entry name" value="Glycoside hydrolase family 3 C-terminal domain"/>
    <property type="match status" value="1"/>
</dbReference>
<feature type="domain" description="Fibronectin type III-like" evidence="4">
    <location>
        <begin position="636"/>
        <end position="704"/>
    </location>
</feature>
<dbReference type="SUPFAM" id="SSF51445">
    <property type="entry name" value="(Trans)glycosidases"/>
    <property type="match status" value="1"/>
</dbReference>
<keyword evidence="2" id="KW-0378">Hydrolase</keyword>
<dbReference type="InterPro" id="IPR001764">
    <property type="entry name" value="Glyco_hydro_3_N"/>
</dbReference>
<dbReference type="Pfam" id="PF14310">
    <property type="entry name" value="Fn3-like"/>
    <property type="match status" value="1"/>
</dbReference>
<proteinExistence type="inferred from homology"/>
<dbReference type="InterPro" id="IPR050288">
    <property type="entry name" value="Cellulose_deg_GH3"/>
</dbReference>
<dbReference type="Gene3D" id="3.20.20.300">
    <property type="entry name" value="Glycoside hydrolase, family 3, N-terminal domain"/>
    <property type="match status" value="1"/>
</dbReference>
<protein>
    <submittedName>
        <fullName evidence="5">Unannotated protein</fullName>
    </submittedName>
</protein>
<gene>
    <name evidence="5" type="ORF">UFOPK1493_02816</name>
</gene>
<evidence type="ECO:0000256" key="2">
    <source>
        <dbReference type="ARBA" id="ARBA00022801"/>
    </source>
</evidence>
<dbReference type="InterPro" id="IPR036881">
    <property type="entry name" value="Glyco_hydro_3_C_sf"/>
</dbReference>
<dbReference type="Gene3D" id="2.60.40.10">
    <property type="entry name" value="Immunoglobulins"/>
    <property type="match status" value="1"/>
</dbReference>
<dbReference type="InterPro" id="IPR013783">
    <property type="entry name" value="Ig-like_fold"/>
</dbReference>
<comment type="similarity">
    <text evidence="1">Belongs to the glycosyl hydrolase 3 family.</text>
</comment>
<accession>A0A6J6EM85</accession>
<dbReference type="Pfam" id="PF00933">
    <property type="entry name" value="Glyco_hydro_3"/>
    <property type="match status" value="1"/>
</dbReference>
<dbReference type="PANTHER" id="PTHR42715">
    <property type="entry name" value="BETA-GLUCOSIDASE"/>
    <property type="match status" value="1"/>
</dbReference>
<sequence length="724" mass="77674">MSTPFEQAAARIAAGSDHHEEAAALVAQMSLEERLWCLDGDTEAWPGLFDMMQGGYHAHTFPAAVVERLGIPGIHFSDGPRGCVIGPKTCFPVSMARGASWDVELEREIGDAIGAELRTVGATYYGGVCVNLLRHPGWGRAQEGYGEEPYLVGEMGHALASGAQQHVMACVKHFALNSMENARFSVDVRADERALHEVYLPHFRRIVEGGVASVMSAYNSVNGAFCGEHPELLTGILREEWGFDGFVTSDFIFGLRDAVASVQAGLDIEMPFRQQRAMVLADAVADGRLSVADVDAAVTRTVATLLRFHPITSRPGDPSSAAGDAHRALARRAAERSIVLLRNLGTLPLDASALQHVAVVGRLARVRNLGDRGSSDVVVTDVVTPLDGLRAALPGVRLEHDDRDTSIAAAADVAIVVVGTTYADEGEYIDAAGTAGLMEHHFPPMTDADREAIARLVPPDRPTTAPSRDEAVDSSGFAPGGDRRTLRLSSDDEALIRSTVDANPNTVVVVMGGSATLMEAWRHEVPAIVLLWYPGMEGGHALADVLLGRVAPGGRLPFSIPADESHLPHWDPDATTETYDLWHGHWKLTRDGHTAAYPFGFGLSYTTFELHDLVVDAEGTSAQVTVANTGAVDADAVVQCYGGVPGSQYERPLERLVGFARVHVPAGASIVTTVRLDLRQLDVRAGDTWVTEGGTYRITAAQHIGDPHALHADLHRHERVTPAR</sequence>
<dbReference type="AlphaFoldDB" id="A0A6J6EM85"/>
<dbReference type="GO" id="GO:0009251">
    <property type="term" value="P:glucan catabolic process"/>
    <property type="evidence" value="ECO:0007669"/>
    <property type="project" value="TreeGrafter"/>
</dbReference>
<dbReference type="EMBL" id="CAEZSR010000130">
    <property type="protein sequence ID" value="CAB4577512.1"/>
    <property type="molecule type" value="Genomic_DNA"/>
</dbReference>
<dbReference type="SUPFAM" id="SSF52279">
    <property type="entry name" value="Beta-D-glucan exohydrolase, C-terminal domain"/>
    <property type="match status" value="2"/>
</dbReference>
<dbReference type="GO" id="GO:0008422">
    <property type="term" value="F:beta-glucosidase activity"/>
    <property type="evidence" value="ECO:0007669"/>
    <property type="project" value="TreeGrafter"/>
</dbReference>
<evidence type="ECO:0000313" key="5">
    <source>
        <dbReference type="EMBL" id="CAB4577512.1"/>
    </source>
</evidence>
<dbReference type="PANTHER" id="PTHR42715:SF3">
    <property type="entry name" value="BETA-GLUCOSIDASE B-RELATED"/>
    <property type="match status" value="1"/>
</dbReference>
<evidence type="ECO:0000256" key="3">
    <source>
        <dbReference type="SAM" id="MobiDB-lite"/>
    </source>
</evidence>
<evidence type="ECO:0000259" key="4">
    <source>
        <dbReference type="SMART" id="SM01217"/>
    </source>
</evidence>
<dbReference type="InterPro" id="IPR002772">
    <property type="entry name" value="Glyco_hydro_3_C"/>
</dbReference>